<evidence type="ECO:0000313" key="3">
    <source>
        <dbReference type="Proteomes" id="UP000184510"/>
    </source>
</evidence>
<keyword evidence="1" id="KW-0472">Membrane</keyword>
<accession>A0A1M6R7S6</accession>
<evidence type="ECO:0000313" key="2">
    <source>
        <dbReference type="EMBL" id="SHK28525.1"/>
    </source>
</evidence>
<organism evidence="2 3">
    <name type="scientific">Rubritalea squalenifaciens DSM 18772</name>
    <dbReference type="NCBI Taxonomy" id="1123071"/>
    <lineage>
        <taxon>Bacteria</taxon>
        <taxon>Pseudomonadati</taxon>
        <taxon>Verrucomicrobiota</taxon>
        <taxon>Verrucomicrobiia</taxon>
        <taxon>Verrucomicrobiales</taxon>
        <taxon>Rubritaleaceae</taxon>
        <taxon>Rubritalea</taxon>
    </lineage>
</organism>
<keyword evidence="1" id="KW-0812">Transmembrane</keyword>
<keyword evidence="1" id="KW-1133">Transmembrane helix</keyword>
<gene>
    <name evidence="2" type="ORF">SAMN02745181_3569</name>
</gene>
<dbReference type="AlphaFoldDB" id="A0A1M6R7S6"/>
<feature type="transmembrane region" description="Helical" evidence="1">
    <location>
        <begin position="12"/>
        <end position="32"/>
    </location>
</feature>
<sequence>MKLQMSLPERPGMLHALPLLDLIALVLIFPLLGPSFVPLAGVEVKLPENDFRMQRFLNPIVVTVTAGQEPQIWVGKTKVRRDMLLDYVAKEAESWKSGGAPVVHMKVDRAVPDSFGEDLSYELLRAGYRCWWVAKMRGGD</sequence>
<evidence type="ECO:0000256" key="1">
    <source>
        <dbReference type="SAM" id="Phobius"/>
    </source>
</evidence>
<dbReference type="OrthoDB" id="195716at2"/>
<dbReference type="STRING" id="1123071.SAMN02745181_3569"/>
<name>A0A1M6R7S6_9BACT</name>
<dbReference type="EMBL" id="FQYR01000007">
    <property type="protein sequence ID" value="SHK28525.1"/>
    <property type="molecule type" value="Genomic_DNA"/>
</dbReference>
<dbReference type="Proteomes" id="UP000184510">
    <property type="component" value="Unassembled WGS sequence"/>
</dbReference>
<dbReference type="RefSeq" id="WP_143185118.1">
    <property type="nucleotide sequence ID" value="NZ_FQYR01000007.1"/>
</dbReference>
<dbReference type="InParanoid" id="A0A1M6R7S6"/>
<protein>
    <recommendedName>
        <fullName evidence="4">Biopolymer transport protein ExbD</fullName>
    </recommendedName>
</protein>
<reference evidence="2 3" key="1">
    <citation type="submission" date="2016-11" db="EMBL/GenBank/DDBJ databases">
        <authorList>
            <person name="Jaros S."/>
            <person name="Januszkiewicz K."/>
            <person name="Wedrychowicz H."/>
        </authorList>
    </citation>
    <scope>NUCLEOTIDE SEQUENCE [LARGE SCALE GENOMIC DNA]</scope>
    <source>
        <strain evidence="2 3">DSM 18772</strain>
    </source>
</reference>
<evidence type="ECO:0008006" key="4">
    <source>
        <dbReference type="Google" id="ProtNLM"/>
    </source>
</evidence>
<keyword evidence="3" id="KW-1185">Reference proteome</keyword>
<proteinExistence type="predicted"/>